<keyword evidence="4" id="KW-0808">Transferase</keyword>
<keyword evidence="10" id="KW-0472">Membrane</keyword>
<accession>A0A8J6NLK1</accession>
<feature type="coiled-coil region" evidence="9">
    <location>
        <begin position="266"/>
        <end position="293"/>
    </location>
</feature>
<dbReference type="Gene3D" id="1.10.287.130">
    <property type="match status" value="1"/>
</dbReference>
<evidence type="ECO:0000256" key="5">
    <source>
        <dbReference type="ARBA" id="ARBA00022741"/>
    </source>
</evidence>
<dbReference type="InterPro" id="IPR035965">
    <property type="entry name" value="PAS-like_dom_sf"/>
</dbReference>
<keyword evidence="7" id="KW-0067">ATP-binding</keyword>
<dbReference type="EMBL" id="JACNJH010000122">
    <property type="protein sequence ID" value="MBC8361125.1"/>
    <property type="molecule type" value="Genomic_DNA"/>
</dbReference>
<feature type="transmembrane region" description="Helical" evidence="10">
    <location>
        <begin position="12"/>
        <end position="34"/>
    </location>
</feature>
<organism evidence="14 15">
    <name type="scientific">Candidatus Desulfatibia profunda</name>
    <dbReference type="NCBI Taxonomy" id="2841695"/>
    <lineage>
        <taxon>Bacteria</taxon>
        <taxon>Pseudomonadati</taxon>
        <taxon>Thermodesulfobacteriota</taxon>
        <taxon>Desulfobacteria</taxon>
        <taxon>Desulfobacterales</taxon>
        <taxon>Desulfobacterales incertae sedis</taxon>
        <taxon>Candidatus Desulfatibia</taxon>
    </lineage>
</organism>
<comment type="caution">
    <text evidence="14">The sequence shown here is derived from an EMBL/GenBank/DDBJ whole genome shotgun (WGS) entry which is preliminary data.</text>
</comment>
<dbReference type="PROSITE" id="PS50109">
    <property type="entry name" value="HIS_KIN"/>
    <property type="match status" value="1"/>
</dbReference>
<dbReference type="CDD" id="cd06225">
    <property type="entry name" value="HAMP"/>
    <property type="match status" value="1"/>
</dbReference>
<dbReference type="Pfam" id="PF08448">
    <property type="entry name" value="PAS_4"/>
    <property type="match status" value="1"/>
</dbReference>
<dbReference type="InterPro" id="IPR003594">
    <property type="entry name" value="HATPase_dom"/>
</dbReference>
<dbReference type="PROSITE" id="PS50112">
    <property type="entry name" value="PAS"/>
    <property type="match status" value="1"/>
</dbReference>
<dbReference type="Gene3D" id="3.30.450.20">
    <property type="entry name" value="PAS domain"/>
    <property type="match status" value="2"/>
</dbReference>
<keyword evidence="9" id="KW-0175">Coiled coil</keyword>
<evidence type="ECO:0000256" key="4">
    <source>
        <dbReference type="ARBA" id="ARBA00022679"/>
    </source>
</evidence>
<dbReference type="SMART" id="SM00091">
    <property type="entry name" value="PAS"/>
    <property type="match status" value="1"/>
</dbReference>
<sequence>MVKIFKQLRLSLVSKLILSVGLTLFIGISTWAYFNLTYQKQKVMENIVAAADRLSNTIMLGTHYAMMLNSRDDINQIIKNIGKQKEIENIRIYNKKGQIKFSNKTSEVDRSTNIKAEACDVCHRSEPPLVTLNLAQKTRIFSSSEGHRLLGIISPIRNESSCSTDACHVHPEGKQILGALDVVMSLEQYDKEISTFEKGIIALAFFIFILISAVIFLFLFKFSTQPIKKLIGAIQLIAKAEPLTDSDIHQFSIHQNDEMGQLFSAISQMGQRISKKQAKLKKQRDEYQDLFELVPCLITIQNRDYRLISYNHEFSELFNPTPGDYCFRAYKGRDEKCEVCPVERTFEKGRSQYGEETGLNKDGSITHWIARTSPIRNDKDEIVAVMEVCLDITRMKLLEDRLEKSEKKYYAIFNNIPNPVFVLDVDSLKILDCNESVKAVYGYDKDEIINKSILEIFNKEDKDRYASKIKTSSALDQVRHVSRGGRTLFVNIRISLSEYPGQKVLLVTTSDITRRLETEQQLIHAGKMATLGEMATGIAHELSQPLSVIKTASSYCMKKLYARERINDEILLTMLEKVDGNVDRASKIIHHMRQFGRKSDMELVEVQVNDVLEKAFEIFSQQLAARGIETIWDIDPNLPRIMAAPDRLEQVFINLILNARDAIEEKWGPRKHDKDAKKITLKTSFQQQSVVVEISDTGTGVSKTIADKIFDPFFTTKGVGKGTGLGLSISYGIIKDCGGEIQLVRQKDSGARFILTFPIQGVE</sequence>
<proteinExistence type="predicted"/>
<dbReference type="EC" id="2.7.13.3" evidence="2"/>
<dbReference type="SUPFAM" id="SSF55874">
    <property type="entry name" value="ATPase domain of HSP90 chaperone/DNA topoisomerase II/histidine kinase"/>
    <property type="match status" value="1"/>
</dbReference>
<dbReference type="InterPro" id="IPR003661">
    <property type="entry name" value="HisK_dim/P_dom"/>
</dbReference>
<evidence type="ECO:0000256" key="3">
    <source>
        <dbReference type="ARBA" id="ARBA00022553"/>
    </source>
</evidence>
<keyword evidence="3" id="KW-0597">Phosphoprotein</keyword>
<dbReference type="NCBIfam" id="TIGR00229">
    <property type="entry name" value="sensory_box"/>
    <property type="match status" value="1"/>
</dbReference>
<keyword evidence="5" id="KW-0547">Nucleotide-binding</keyword>
<evidence type="ECO:0000259" key="12">
    <source>
        <dbReference type="PROSITE" id="PS50112"/>
    </source>
</evidence>
<evidence type="ECO:0000256" key="7">
    <source>
        <dbReference type="ARBA" id="ARBA00022840"/>
    </source>
</evidence>
<dbReference type="InterPro" id="IPR004358">
    <property type="entry name" value="Sig_transdc_His_kin-like_C"/>
</dbReference>
<comment type="catalytic activity">
    <reaction evidence="1">
        <text>ATP + protein L-histidine = ADP + protein N-phospho-L-histidine.</text>
        <dbReference type="EC" id="2.7.13.3"/>
    </reaction>
</comment>
<feature type="domain" description="Histidine kinase" evidence="11">
    <location>
        <begin position="537"/>
        <end position="761"/>
    </location>
</feature>
<feature type="domain" description="PAS" evidence="12">
    <location>
        <begin position="405"/>
        <end position="476"/>
    </location>
</feature>
<evidence type="ECO:0000256" key="6">
    <source>
        <dbReference type="ARBA" id="ARBA00022777"/>
    </source>
</evidence>
<dbReference type="Pfam" id="PF13426">
    <property type="entry name" value="PAS_9"/>
    <property type="match status" value="1"/>
</dbReference>
<name>A0A8J6NLK1_9BACT</name>
<dbReference type="SUPFAM" id="SSF55785">
    <property type="entry name" value="PYP-like sensor domain (PAS domain)"/>
    <property type="match status" value="2"/>
</dbReference>
<dbReference type="Pfam" id="PF00512">
    <property type="entry name" value="HisKA"/>
    <property type="match status" value="1"/>
</dbReference>
<dbReference type="CDD" id="cd00130">
    <property type="entry name" value="PAS"/>
    <property type="match status" value="1"/>
</dbReference>
<protein>
    <recommendedName>
        <fullName evidence="2">histidine kinase</fullName>
        <ecNumber evidence="2">2.7.13.3</ecNumber>
    </recommendedName>
</protein>
<reference evidence="14 15" key="1">
    <citation type="submission" date="2020-08" db="EMBL/GenBank/DDBJ databases">
        <title>Bridging the membrane lipid divide: bacteria of the FCB group superphylum have the potential to synthesize archaeal ether lipids.</title>
        <authorList>
            <person name="Villanueva L."/>
            <person name="Von Meijenfeldt F.A.B."/>
            <person name="Westbye A.B."/>
            <person name="Yadav S."/>
            <person name="Hopmans E.C."/>
            <person name="Dutilh B.E."/>
            <person name="Sinninghe Damste J.S."/>
        </authorList>
    </citation>
    <scope>NUCLEOTIDE SEQUENCE [LARGE SCALE GENOMIC DNA]</scope>
    <source>
        <strain evidence="14">NIOZ-UU30</strain>
    </source>
</reference>
<dbReference type="Gene3D" id="3.30.450.290">
    <property type="match status" value="1"/>
</dbReference>
<evidence type="ECO:0000256" key="2">
    <source>
        <dbReference type="ARBA" id="ARBA00012438"/>
    </source>
</evidence>
<dbReference type="InterPro" id="IPR013656">
    <property type="entry name" value="PAS_4"/>
</dbReference>
<feature type="domain" description="PAC" evidence="13">
    <location>
        <begin position="352"/>
        <end position="404"/>
    </location>
</feature>
<evidence type="ECO:0000259" key="13">
    <source>
        <dbReference type="PROSITE" id="PS50113"/>
    </source>
</evidence>
<dbReference type="InterPro" id="IPR036890">
    <property type="entry name" value="HATPase_C_sf"/>
</dbReference>
<dbReference type="SUPFAM" id="SSF47384">
    <property type="entry name" value="Homodimeric domain of signal transducing histidine kinase"/>
    <property type="match status" value="1"/>
</dbReference>
<dbReference type="InterPro" id="IPR036097">
    <property type="entry name" value="HisK_dim/P_sf"/>
</dbReference>
<dbReference type="AlphaFoldDB" id="A0A8J6NLK1"/>
<dbReference type="Pfam" id="PF02518">
    <property type="entry name" value="HATPase_c"/>
    <property type="match status" value="1"/>
</dbReference>
<dbReference type="SMART" id="SM00387">
    <property type="entry name" value="HATPase_c"/>
    <property type="match status" value="1"/>
</dbReference>
<dbReference type="GO" id="GO:0000155">
    <property type="term" value="F:phosphorelay sensor kinase activity"/>
    <property type="evidence" value="ECO:0007669"/>
    <property type="project" value="InterPro"/>
</dbReference>
<dbReference type="InterPro" id="IPR000700">
    <property type="entry name" value="PAS-assoc_C"/>
</dbReference>
<dbReference type="PANTHER" id="PTHR43065:SF46">
    <property type="entry name" value="C4-DICARBOXYLATE TRANSPORT SENSOR PROTEIN DCTB"/>
    <property type="match status" value="1"/>
</dbReference>
<evidence type="ECO:0000256" key="1">
    <source>
        <dbReference type="ARBA" id="ARBA00000085"/>
    </source>
</evidence>
<keyword evidence="10" id="KW-0812">Transmembrane</keyword>
<keyword evidence="8" id="KW-0902">Two-component regulatory system</keyword>
<feature type="transmembrane region" description="Helical" evidence="10">
    <location>
        <begin position="200"/>
        <end position="220"/>
    </location>
</feature>
<dbReference type="PANTHER" id="PTHR43065">
    <property type="entry name" value="SENSOR HISTIDINE KINASE"/>
    <property type="match status" value="1"/>
</dbReference>
<evidence type="ECO:0000313" key="15">
    <source>
        <dbReference type="Proteomes" id="UP000603434"/>
    </source>
</evidence>
<dbReference type="SMART" id="SM00388">
    <property type="entry name" value="HisKA"/>
    <property type="match status" value="1"/>
</dbReference>
<dbReference type="Gene3D" id="6.10.340.10">
    <property type="match status" value="1"/>
</dbReference>
<evidence type="ECO:0000313" key="14">
    <source>
        <dbReference type="EMBL" id="MBC8361125.1"/>
    </source>
</evidence>
<gene>
    <name evidence="14" type="ORF">H8E23_06985</name>
</gene>
<dbReference type="Gene3D" id="3.30.565.10">
    <property type="entry name" value="Histidine kinase-like ATPase, C-terminal domain"/>
    <property type="match status" value="1"/>
</dbReference>
<dbReference type="InterPro" id="IPR000014">
    <property type="entry name" value="PAS"/>
</dbReference>
<dbReference type="GO" id="GO:0005524">
    <property type="term" value="F:ATP binding"/>
    <property type="evidence" value="ECO:0007669"/>
    <property type="project" value="UniProtKB-KW"/>
</dbReference>
<evidence type="ECO:0000259" key="11">
    <source>
        <dbReference type="PROSITE" id="PS50109"/>
    </source>
</evidence>
<evidence type="ECO:0000256" key="10">
    <source>
        <dbReference type="SAM" id="Phobius"/>
    </source>
</evidence>
<dbReference type="PROSITE" id="PS50113">
    <property type="entry name" value="PAC"/>
    <property type="match status" value="1"/>
</dbReference>
<dbReference type="CDD" id="cd00082">
    <property type="entry name" value="HisKA"/>
    <property type="match status" value="1"/>
</dbReference>
<dbReference type="Proteomes" id="UP000603434">
    <property type="component" value="Unassembled WGS sequence"/>
</dbReference>
<evidence type="ECO:0000256" key="8">
    <source>
        <dbReference type="ARBA" id="ARBA00023012"/>
    </source>
</evidence>
<evidence type="ECO:0000256" key="9">
    <source>
        <dbReference type="SAM" id="Coils"/>
    </source>
</evidence>
<dbReference type="InterPro" id="IPR005467">
    <property type="entry name" value="His_kinase_dom"/>
</dbReference>
<dbReference type="PRINTS" id="PR00344">
    <property type="entry name" value="BCTRLSENSOR"/>
</dbReference>
<keyword evidence="6" id="KW-0418">Kinase</keyword>
<keyword evidence="10" id="KW-1133">Transmembrane helix</keyword>